<dbReference type="AlphaFoldDB" id="A0A919DNK9"/>
<accession>A0A919DNK9</accession>
<reference evidence="2" key="2">
    <citation type="submission" date="2020-09" db="EMBL/GenBank/DDBJ databases">
        <authorList>
            <person name="Sun Q."/>
            <person name="Zhou Y."/>
        </authorList>
    </citation>
    <scope>NUCLEOTIDE SEQUENCE</scope>
    <source>
        <strain evidence="2">CGMCC 4.7403</strain>
    </source>
</reference>
<dbReference type="EMBL" id="BNAT01000057">
    <property type="protein sequence ID" value="GHE63499.1"/>
    <property type="molecule type" value="Genomic_DNA"/>
</dbReference>
<evidence type="ECO:0000313" key="2">
    <source>
        <dbReference type="EMBL" id="GHE63499.1"/>
    </source>
</evidence>
<dbReference type="RefSeq" id="WP_229914424.1">
    <property type="nucleotide sequence ID" value="NZ_BNAT01000057.1"/>
</dbReference>
<feature type="compositionally biased region" description="Basic and acidic residues" evidence="1">
    <location>
        <begin position="264"/>
        <end position="278"/>
    </location>
</feature>
<organism evidence="2 3">
    <name type="scientific">Streptomyces capitiformicae</name>
    <dbReference type="NCBI Taxonomy" id="2014920"/>
    <lineage>
        <taxon>Bacteria</taxon>
        <taxon>Bacillati</taxon>
        <taxon>Actinomycetota</taxon>
        <taxon>Actinomycetes</taxon>
        <taxon>Kitasatosporales</taxon>
        <taxon>Streptomycetaceae</taxon>
        <taxon>Streptomyces</taxon>
    </lineage>
</organism>
<feature type="region of interest" description="Disordered" evidence="1">
    <location>
        <begin position="262"/>
        <end position="317"/>
    </location>
</feature>
<name>A0A919DNK9_9ACTN</name>
<evidence type="ECO:0000313" key="3">
    <source>
        <dbReference type="Proteomes" id="UP000603227"/>
    </source>
</evidence>
<protein>
    <submittedName>
        <fullName evidence="2">Uncharacterized protein</fullName>
    </submittedName>
</protein>
<evidence type="ECO:0000256" key="1">
    <source>
        <dbReference type="SAM" id="MobiDB-lite"/>
    </source>
</evidence>
<gene>
    <name evidence="2" type="ORF">GCM10017771_86840</name>
</gene>
<reference evidence="2" key="1">
    <citation type="journal article" date="2014" name="Int. J. Syst. Evol. Microbiol.">
        <title>Complete genome sequence of Corynebacterium casei LMG S-19264T (=DSM 44701T), isolated from a smear-ripened cheese.</title>
        <authorList>
            <consortium name="US DOE Joint Genome Institute (JGI-PGF)"/>
            <person name="Walter F."/>
            <person name="Albersmeier A."/>
            <person name="Kalinowski J."/>
            <person name="Ruckert C."/>
        </authorList>
    </citation>
    <scope>NUCLEOTIDE SEQUENCE</scope>
    <source>
        <strain evidence="2">CGMCC 4.7403</strain>
    </source>
</reference>
<keyword evidence="3" id="KW-1185">Reference proteome</keyword>
<sequence>MGLRHEYLRVLVQQSVKDSARSPRTGRCRARIDIPARDTALVLLTWIAEVADEPLALEPGDRWVEWETNTWSLGAADEDRRSLSAAEVVAAFERTAAAIRERIRELGFSGVATFYVWHDAQAGQLRCSTGSVPPDALPFSSTYVASDDLGPVVEAFLAVAAAKDGGTFNLTTPLDGSLTFGRLLAACRLATDSTAAFAWADDGLLHQYGIRPLMELPLWQPEPQAWTMASDRAHAAGFSCRPIEETVRDTWAWMSTGDPAVVHPRHDEHGIEPTKEHQVLNTWRRRNESQRPSRSQAGEPGGQPGSPRPPHHGGEVA</sequence>
<dbReference type="Proteomes" id="UP000603227">
    <property type="component" value="Unassembled WGS sequence"/>
</dbReference>
<proteinExistence type="predicted"/>
<comment type="caution">
    <text evidence="2">The sequence shown here is derived from an EMBL/GenBank/DDBJ whole genome shotgun (WGS) entry which is preliminary data.</text>
</comment>